<evidence type="ECO:0000256" key="1">
    <source>
        <dbReference type="SAM" id="Phobius"/>
    </source>
</evidence>
<organism evidence="2 3">
    <name type="scientific">Muricoccus roseus</name>
    <dbReference type="NCBI Taxonomy" id="198092"/>
    <lineage>
        <taxon>Bacteria</taxon>
        <taxon>Pseudomonadati</taxon>
        <taxon>Pseudomonadota</taxon>
        <taxon>Alphaproteobacteria</taxon>
        <taxon>Acetobacterales</taxon>
        <taxon>Roseomonadaceae</taxon>
        <taxon>Muricoccus</taxon>
    </lineage>
</organism>
<proteinExistence type="predicted"/>
<keyword evidence="1" id="KW-1133">Transmembrane helix</keyword>
<protein>
    <submittedName>
        <fullName evidence="2">Uncharacterized protein</fullName>
    </submittedName>
</protein>
<gene>
    <name evidence="2" type="ORF">SAMN02745194_01499</name>
</gene>
<keyword evidence="3" id="KW-1185">Reference proteome</keyword>
<name>A0A1M6FLX6_9PROT</name>
<feature type="transmembrane region" description="Helical" evidence="1">
    <location>
        <begin position="32"/>
        <end position="52"/>
    </location>
</feature>
<sequence length="55" mass="5670">MVAGLANVLVLKLGTGWRQALAGGAVGWPVRVAAVLSLLIWAGAVLAGRWIAFVE</sequence>
<evidence type="ECO:0000313" key="3">
    <source>
        <dbReference type="Proteomes" id="UP000184387"/>
    </source>
</evidence>
<keyword evidence="1" id="KW-0472">Membrane</keyword>
<dbReference type="Proteomes" id="UP000184387">
    <property type="component" value="Unassembled WGS sequence"/>
</dbReference>
<dbReference type="EMBL" id="FQZF01000007">
    <property type="protein sequence ID" value="SHI98684.1"/>
    <property type="molecule type" value="Genomic_DNA"/>
</dbReference>
<dbReference type="AlphaFoldDB" id="A0A1M6FLX6"/>
<accession>A0A1M6FLX6</accession>
<keyword evidence="1" id="KW-0812">Transmembrane</keyword>
<evidence type="ECO:0000313" key="2">
    <source>
        <dbReference type="EMBL" id="SHI98684.1"/>
    </source>
</evidence>
<dbReference type="STRING" id="198092.SAMN02745194_01499"/>
<reference evidence="2 3" key="1">
    <citation type="submission" date="2016-11" db="EMBL/GenBank/DDBJ databases">
        <authorList>
            <person name="Jaros S."/>
            <person name="Januszkiewicz K."/>
            <person name="Wedrychowicz H."/>
        </authorList>
    </citation>
    <scope>NUCLEOTIDE SEQUENCE [LARGE SCALE GENOMIC DNA]</scope>
    <source>
        <strain evidence="2 3">DSM 14916</strain>
    </source>
</reference>